<evidence type="ECO:0000259" key="2">
    <source>
        <dbReference type="Pfam" id="PF22422"/>
    </source>
</evidence>
<keyword evidence="4" id="KW-1185">Reference proteome</keyword>
<dbReference type="AlphaFoldDB" id="A0A1G4XUS4"/>
<proteinExistence type="predicted"/>
<dbReference type="Pfam" id="PF22422">
    <property type="entry name" value="MGH1-like_GH"/>
    <property type="match status" value="1"/>
</dbReference>
<organism evidence="3 4">
    <name type="scientific">Klenkia marina</name>
    <dbReference type="NCBI Taxonomy" id="1960309"/>
    <lineage>
        <taxon>Bacteria</taxon>
        <taxon>Bacillati</taxon>
        <taxon>Actinomycetota</taxon>
        <taxon>Actinomycetes</taxon>
        <taxon>Geodermatophilales</taxon>
        <taxon>Geodermatophilaceae</taxon>
        <taxon>Klenkia</taxon>
    </lineage>
</organism>
<accession>A0A1G4XUS4</accession>
<dbReference type="STRING" id="1960309.SAMN03159343_1502"/>
<name>A0A1G4XUS4_9ACTN</name>
<feature type="domain" description="Mannosylglycerate hydrolase MGH1-like glycoside hydrolase" evidence="2">
    <location>
        <begin position="336"/>
        <end position="571"/>
    </location>
</feature>
<reference evidence="4" key="1">
    <citation type="submission" date="2016-10" db="EMBL/GenBank/DDBJ databases">
        <authorList>
            <person name="Varghese N."/>
            <person name="Submissions S."/>
        </authorList>
    </citation>
    <scope>NUCLEOTIDE SEQUENCE [LARGE SCALE GENOMIC DNA]</scope>
    <source>
        <strain evidence="4">DSM 45722</strain>
    </source>
</reference>
<dbReference type="InterPro" id="IPR008928">
    <property type="entry name" value="6-hairpin_glycosidase_sf"/>
</dbReference>
<evidence type="ECO:0000313" key="3">
    <source>
        <dbReference type="EMBL" id="SCX44946.1"/>
    </source>
</evidence>
<dbReference type="EMBL" id="FMUH01000002">
    <property type="protein sequence ID" value="SCX44946.1"/>
    <property type="molecule type" value="Genomic_DNA"/>
</dbReference>
<dbReference type="Pfam" id="PF14742">
    <property type="entry name" value="GDE_N_bis"/>
    <property type="match status" value="1"/>
</dbReference>
<evidence type="ECO:0000313" key="4">
    <source>
        <dbReference type="Proteomes" id="UP000198981"/>
    </source>
</evidence>
<dbReference type="RefSeq" id="WP_092801774.1">
    <property type="nucleotide sequence ID" value="NZ_FMUH01000002.1"/>
</dbReference>
<dbReference type="GO" id="GO:0005975">
    <property type="term" value="P:carbohydrate metabolic process"/>
    <property type="evidence" value="ECO:0007669"/>
    <property type="project" value="InterPro"/>
</dbReference>
<dbReference type="InterPro" id="IPR012341">
    <property type="entry name" value="6hp_glycosidase-like_sf"/>
</dbReference>
<sequence length="676" mass="70493">MTSDPGLQPTVHELDVCLRAPVTVLSARDGAVHGQGAEGVFCGDVRALSVVEVTVAGRRPDGIGGGSTGTGTSRHVAVLRGLGDPGPDPTIRLETVRRLADDGLGETLRLVSSAADPLEAEVVLTLATDLATVEEVKSGQVRPLVAPDGEGWAGRGVVVAVPGLETVGEHGRLSWTVVVPPRGAVEVDWSVRVVDPGGVTAAPRTASSWSTPRVTCDDSRLAPLVEQSLEDLAGLRMATTTEPEDVFAAAGAPWYLTLFGRDSLWTARLLLPLGTGLAAGTLRTLAARQGTRRDDATGEEPGKILHEIRRPPVAEEGVTPFLPPVYFGTVDATPLWVCLLHDAWRWGLDPAVVTELLDPLERALEWLAADADPDGDGFLEYLDRTGTGLANQGWKDSHDSVRFADGRIAEGPIALCEAQAYAHEAALGGAALLDAFGRPGADRWRSWAADLRERFRGAFWVGDDEGRYPAIALDGAKAPVDAPASNMGHLLGTGLLDGEESAAVAARLGSPAMDSGFGLRTMATTAGGYGPLTYHCGSVWPHDTAIAMTGLAREGHAAQAGSLARGLLAAGESFDRRMPELFAGDAATEVRRALAYPASCRPQAWSAAASVAVLTAVIGLRPDVPAGRLEVAPLRPAPLGAVRVEGLRIGSDEVTVAVSATGEVSVEGWSGELVTG</sequence>
<gene>
    <name evidence="3" type="ORF">SAMN03159343_1502</name>
</gene>
<dbReference type="InterPro" id="IPR054491">
    <property type="entry name" value="MGH1-like_GH"/>
</dbReference>
<dbReference type="InterPro" id="IPR032856">
    <property type="entry name" value="GDE_N_bis"/>
</dbReference>
<dbReference type="Gene3D" id="1.50.10.10">
    <property type="match status" value="1"/>
</dbReference>
<dbReference type="OrthoDB" id="9759959at2"/>
<dbReference type="SUPFAM" id="SSF48208">
    <property type="entry name" value="Six-hairpin glycosidases"/>
    <property type="match status" value="1"/>
</dbReference>
<feature type="domain" description="Putative glycogen debranching enzyme N-terminal" evidence="1">
    <location>
        <begin position="20"/>
        <end position="189"/>
    </location>
</feature>
<evidence type="ECO:0000259" key="1">
    <source>
        <dbReference type="Pfam" id="PF14742"/>
    </source>
</evidence>
<protein>
    <submittedName>
        <fullName evidence="3">Glycogen debranching enzyme (Alpha-1,6-glucosidase)</fullName>
    </submittedName>
</protein>
<dbReference type="Proteomes" id="UP000198981">
    <property type="component" value="Unassembled WGS sequence"/>
</dbReference>